<gene>
    <name evidence="2" type="ORF">Taro_002571</name>
</gene>
<protein>
    <submittedName>
        <fullName evidence="2">Uncharacterized protein</fullName>
    </submittedName>
</protein>
<organism evidence="2 3">
    <name type="scientific">Colocasia esculenta</name>
    <name type="common">Wild taro</name>
    <name type="synonym">Arum esculentum</name>
    <dbReference type="NCBI Taxonomy" id="4460"/>
    <lineage>
        <taxon>Eukaryota</taxon>
        <taxon>Viridiplantae</taxon>
        <taxon>Streptophyta</taxon>
        <taxon>Embryophyta</taxon>
        <taxon>Tracheophyta</taxon>
        <taxon>Spermatophyta</taxon>
        <taxon>Magnoliopsida</taxon>
        <taxon>Liliopsida</taxon>
        <taxon>Araceae</taxon>
        <taxon>Aroideae</taxon>
        <taxon>Colocasieae</taxon>
        <taxon>Colocasia</taxon>
    </lineage>
</organism>
<dbReference type="InterPro" id="IPR052453">
    <property type="entry name" value="CONSTANS-like_ZF"/>
</dbReference>
<dbReference type="GO" id="GO:0005634">
    <property type="term" value="C:nucleus"/>
    <property type="evidence" value="ECO:0007669"/>
    <property type="project" value="TreeGrafter"/>
</dbReference>
<sequence length="345" mass="37182">MSSFPSGGGRAYGMDLDAVVRSWSSSPTTSAWSTHSSSPSSTLSESRSHPLAISTKRGRAPRKRPNQAYNEAAALLATACPNVFSAKGLLEMWKKKSNSHFYAEPNADLLLPSCPVLGDAGFLLQEYVPREHRLLREPSRPTSSSERSWTCPSSTSIDFQGPNSPAEVSDGLDADSILDEVAEGIDSILGNLDMNSNGASSSNQVAPYLWNPTAYGQGDWKNMTGALRRGSQDGEWWRCRTVEVLEITPELNIAPAVPPSTKKKKKEKNKKTVMQTTKKAEEDELRLGLASSSSPTQQRAAANGKAGLGLKLDYEEVLAAWSGRGSPFSDASESLESPVDAAVQF</sequence>
<evidence type="ECO:0000313" key="2">
    <source>
        <dbReference type="EMBL" id="MQL70268.1"/>
    </source>
</evidence>
<dbReference type="PANTHER" id="PTHR31874:SF10">
    <property type="entry name" value="PROTEIN CHLOROPLAST IMPORT APPARATUS 2"/>
    <property type="match status" value="1"/>
</dbReference>
<feature type="region of interest" description="Disordered" evidence="1">
    <location>
        <begin position="26"/>
        <end position="65"/>
    </location>
</feature>
<feature type="region of interest" description="Disordered" evidence="1">
    <location>
        <begin position="325"/>
        <end position="345"/>
    </location>
</feature>
<dbReference type="GO" id="GO:0006355">
    <property type="term" value="P:regulation of DNA-templated transcription"/>
    <property type="evidence" value="ECO:0007669"/>
    <property type="project" value="TreeGrafter"/>
</dbReference>
<dbReference type="AlphaFoldDB" id="A0A843TEJ1"/>
<accession>A0A843TEJ1</accession>
<evidence type="ECO:0000313" key="3">
    <source>
        <dbReference type="Proteomes" id="UP000652761"/>
    </source>
</evidence>
<feature type="compositionally biased region" description="Polar residues" evidence="1">
    <location>
        <begin position="150"/>
        <end position="163"/>
    </location>
</feature>
<comment type="caution">
    <text evidence="2">The sequence shown here is derived from an EMBL/GenBank/DDBJ whole genome shotgun (WGS) entry which is preliminary data.</text>
</comment>
<feature type="compositionally biased region" description="Basic residues" evidence="1">
    <location>
        <begin position="56"/>
        <end position="65"/>
    </location>
</feature>
<dbReference type="OrthoDB" id="153872at2759"/>
<dbReference type="PANTHER" id="PTHR31874">
    <property type="entry name" value="CCT MOTIF FAMILY PROTEIN, EXPRESSED"/>
    <property type="match status" value="1"/>
</dbReference>
<feature type="compositionally biased region" description="Basic residues" evidence="1">
    <location>
        <begin position="261"/>
        <end position="271"/>
    </location>
</feature>
<name>A0A843TEJ1_COLES</name>
<dbReference type="Proteomes" id="UP000652761">
    <property type="component" value="Unassembled WGS sequence"/>
</dbReference>
<feature type="compositionally biased region" description="Low complexity" evidence="1">
    <location>
        <begin position="26"/>
        <end position="45"/>
    </location>
</feature>
<dbReference type="EMBL" id="NMUH01000061">
    <property type="protein sequence ID" value="MQL70268.1"/>
    <property type="molecule type" value="Genomic_DNA"/>
</dbReference>
<feature type="region of interest" description="Disordered" evidence="1">
    <location>
        <begin position="135"/>
        <end position="171"/>
    </location>
</feature>
<proteinExistence type="predicted"/>
<feature type="region of interest" description="Disordered" evidence="1">
    <location>
        <begin position="256"/>
        <end position="281"/>
    </location>
</feature>
<keyword evidence="3" id="KW-1185">Reference proteome</keyword>
<evidence type="ECO:0000256" key="1">
    <source>
        <dbReference type="SAM" id="MobiDB-lite"/>
    </source>
</evidence>
<reference evidence="2" key="1">
    <citation type="submission" date="2017-07" db="EMBL/GenBank/DDBJ databases">
        <title>Taro Niue Genome Assembly and Annotation.</title>
        <authorList>
            <person name="Atibalentja N."/>
            <person name="Keating K."/>
            <person name="Fields C.J."/>
        </authorList>
    </citation>
    <scope>NUCLEOTIDE SEQUENCE</scope>
    <source>
        <strain evidence="2">Niue_2</strain>
        <tissue evidence="2">Leaf</tissue>
    </source>
</reference>